<evidence type="ECO:0000256" key="2">
    <source>
        <dbReference type="ARBA" id="ARBA00022723"/>
    </source>
</evidence>
<evidence type="ECO:0000256" key="4">
    <source>
        <dbReference type="ARBA" id="ARBA00022833"/>
    </source>
</evidence>
<gene>
    <name evidence="7" type="ORF">FHS75_002760</name>
</gene>
<dbReference type="PANTHER" id="PTHR34858">
    <property type="entry name" value="CYSO-CYSTEINE PEPTIDASE"/>
    <property type="match status" value="1"/>
</dbReference>
<dbReference type="InterPro" id="IPR028090">
    <property type="entry name" value="JAB_dom_prok"/>
</dbReference>
<dbReference type="CDD" id="cd08070">
    <property type="entry name" value="MPN_like"/>
    <property type="match status" value="1"/>
</dbReference>
<dbReference type="PANTHER" id="PTHR34858:SF1">
    <property type="entry name" value="CYSO-CYSTEINE PEPTIDASE"/>
    <property type="match status" value="1"/>
</dbReference>
<evidence type="ECO:0000259" key="6">
    <source>
        <dbReference type="PROSITE" id="PS50249"/>
    </source>
</evidence>
<dbReference type="GO" id="GO:0008235">
    <property type="term" value="F:metalloexopeptidase activity"/>
    <property type="evidence" value="ECO:0007669"/>
    <property type="project" value="TreeGrafter"/>
</dbReference>
<dbReference type="InterPro" id="IPR051929">
    <property type="entry name" value="VirAsm_ModProt"/>
</dbReference>
<keyword evidence="7" id="KW-0647">Proteasome</keyword>
<keyword evidence="1" id="KW-0645">Protease</keyword>
<dbReference type="SUPFAM" id="SSF102712">
    <property type="entry name" value="JAB1/MPN domain"/>
    <property type="match status" value="1"/>
</dbReference>
<keyword evidence="2" id="KW-0479">Metal-binding</keyword>
<dbReference type="EMBL" id="JACBZF010000005">
    <property type="protein sequence ID" value="NYH96421.1"/>
    <property type="molecule type" value="Genomic_DNA"/>
</dbReference>
<dbReference type="PROSITE" id="PS50249">
    <property type="entry name" value="MPN"/>
    <property type="match status" value="1"/>
</dbReference>
<dbReference type="GO" id="GO:0008270">
    <property type="term" value="F:zinc ion binding"/>
    <property type="evidence" value="ECO:0007669"/>
    <property type="project" value="TreeGrafter"/>
</dbReference>
<dbReference type="Proteomes" id="UP000522081">
    <property type="component" value="Unassembled WGS sequence"/>
</dbReference>
<evidence type="ECO:0000313" key="8">
    <source>
        <dbReference type="Proteomes" id="UP000522081"/>
    </source>
</evidence>
<keyword evidence="4" id="KW-0862">Zinc</keyword>
<keyword evidence="5" id="KW-0482">Metalloprotease</keyword>
<evidence type="ECO:0000256" key="1">
    <source>
        <dbReference type="ARBA" id="ARBA00022670"/>
    </source>
</evidence>
<dbReference type="InterPro" id="IPR000555">
    <property type="entry name" value="JAMM/MPN+_dom"/>
</dbReference>
<dbReference type="GO" id="GO:0006508">
    <property type="term" value="P:proteolysis"/>
    <property type="evidence" value="ECO:0007669"/>
    <property type="project" value="UniProtKB-KW"/>
</dbReference>
<keyword evidence="8" id="KW-1185">Reference proteome</keyword>
<dbReference type="InterPro" id="IPR037518">
    <property type="entry name" value="MPN"/>
</dbReference>
<sequence length="127" mass="13794">MTSKVVSRLVSEARNAAPEECCGLLLGRKDRITFVKPTANVAEDPVANFEIDPAALVKAHKAAREDGPEVIGYYHSHPEGRAIPSASDRASAARDGRIWAIVAGEDVKFWRDSESGFVAIQPLRAEH</sequence>
<evidence type="ECO:0000256" key="3">
    <source>
        <dbReference type="ARBA" id="ARBA00022801"/>
    </source>
</evidence>
<dbReference type="RefSeq" id="WP_308420100.1">
    <property type="nucleotide sequence ID" value="NZ_BMGF01000005.1"/>
</dbReference>
<protein>
    <submittedName>
        <fullName evidence="7">Proteasome lid subunit RPN8/RPN11</fullName>
    </submittedName>
</protein>
<evidence type="ECO:0000256" key="5">
    <source>
        <dbReference type="ARBA" id="ARBA00023049"/>
    </source>
</evidence>
<dbReference type="GO" id="GO:0000502">
    <property type="term" value="C:proteasome complex"/>
    <property type="evidence" value="ECO:0007669"/>
    <property type="project" value="UniProtKB-KW"/>
</dbReference>
<comment type="caution">
    <text evidence="7">The sequence shown here is derived from an EMBL/GenBank/DDBJ whole genome shotgun (WGS) entry which is preliminary data.</text>
</comment>
<feature type="domain" description="MPN" evidence="6">
    <location>
        <begin position="1"/>
        <end position="127"/>
    </location>
</feature>
<accession>A0A7Y9Y0M5</accession>
<keyword evidence="3" id="KW-0378">Hydrolase</keyword>
<dbReference type="SMART" id="SM00232">
    <property type="entry name" value="JAB_MPN"/>
    <property type="match status" value="1"/>
</dbReference>
<reference evidence="7 8" key="1">
    <citation type="submission" date="2020-07" db="EMBL/GenBank/DDBJ databases">
        <title>Genomic Encyclopedia of Type Strains, Phase IV (KMG-IV): sequencing the most valuable type-strain genomes for metagenomic binning, comparative biology and taxonomic classification.</title>
        <authorList>
            <person name="Goeker M."/>
        </authorList>
    </citation>
    <scope>NUCLEOTIDE SEQUENCE [LARGE SCALE GENOMIC DNA]</scope>
    <source>
        <strain evidence="7 8">DSM 29043</strain>
    </source>
</reference>
<proteinExistence type="predicted"/>
<dbReference type="Pfam" id="PF14464">
    <property type="entry name" value="Prok-JAB"/>
    <property type="match status" value="1"/>
</dbReference>
<organism evidence="7 8">
    <name type="scientific">Novosphingobium marinum</name>
    <dbReference type="NCBI Taxonomy" id="1514948"/>
    <lineage>
        <taxon>Bacteria</taxon>
        <taxon>Pseudomonadati</taxon>
        <taxon>Pseudomonadota</taxon>
        <taxon>Alphaproteobacteria</taxon>
        <taxon>Sphingomonadales</taxon>
        <taxon>Sphingomonadaceae</taxon>
        <taxon>Novosphingobium</taxon>
    </lineage>
</organism>
<dbReference type="AlphaFoldDB" id="A0A7Y9Y0M5"/>
<evidence type="ECO:0000313" key="7">
    <source>
        <dbReference type="EMBL" id="NYH96421.1"/>
    </source>
</evidence>
<dbReference type="Gene3D" id="3.40.140.10">
    <property type="entry name" value="Cytidine Deaminase, domain 2"/>
    <property type="match status" value="1"/>
</dbReference>
<name>A0A7Y9Y0M5_9SPHN</name>